<reference evidence="3" key="1">
    <citation type="submission" date="2020-07" db="EMBL/GenBank/DDBJ databases">
        <title>Huge and variable diversity of episymbiotic CPR bacteria and DPANN archaea in groundwater ecosystems.</title>
        <authorList>
            <person name="He C.Y."/>
            <person name="Keren R."/>
            <person name="Whittaker M."/>
            <person name="Farag I.F."/>
            <person name="Doudna J."/>
            <person name="Cate J.H.D."/>
            <person name="Banfield J.F."/>
        </authorList>
    </citation>
    <scope>NUCLEOTIDE SEQUENCE</scope>
    <source>
        <strain evidence="3">NC_groundwater_1482_Ag_S-0.65um_47_24</strain>
    </source>
</reference>
<name>A0A933LRN5_UNCTE</name>
<comment type="caution">
    <text evidence="3">The sequence shown here is derived from an EMBL/GenBank/DDBJ whole genome shotgun (WGS) entry which is preliminary data.</text>
</comment>
<evidence type="ECO:0000256" key="2">
    <source>
        <dbReference type="SAM" id="SignalP"/>
    </source>
</evidence>
<accession>A0A933LRN5</accession>
<evidence type="ECO:0000313" key="4">
    <source>
        <dbReference type="Proteomes" id="UP000772181"/>
    </source>
</evidence>
<feature type="compositionally biased region" description="Basic residues" evidence="1">
    <location>
        <begin position="60"/>
        <end position="89"/>
    </location>
</feature>
<dbReference type="Proteomes" id="UP000772181">
    <property type="component" value="Unassembled WGS sequence"/>
</dbReference>
<protein>
    <submittedName>
        <fullName evidence="3">Uncharacterized protein</fullName>
    </submittedName>
</protein>
<dbReference type="AlphaFoldDB" id="A0A933LRN5"/>
<feature type="region of interest" description="Disordered" evidence="1">
    <location>
        <begin position="27"/>
        <end position="96"/>
    </location>
</feature>
<evidence type="ECO:0000313" key="3">
    <source>
        <dbReference type="EMBL" id="MBI4596522.1"/>
    </source>
</evidence>
<gene>
    <name evidence="3" type="ORF">HY730_09155</name>
</gene>
<feature type="chain" id="PRO_5036812990" evidence="2">
    <location>
        <begin position="25"/>
        <end position="96"/>
    </location>
</feature>
<feature type="signal peptide" evidence="2">
    <location>
        <begin position="1"/>
        <end position="24"/>
    </location>
</feature>
<proteinExistence type="predicted"/>
<keyword evidence="2" id="KW-0732">Signal</keyword>
<evidence type="ECO:0000256" key="1">
    <source>
        <dbReference type="SAM" id="MobiDB-lite"/>
    </source>
</evidence>
<feature type="compositionally biased region" description="Polar residues" evidence="1">
    <location>
        <begin position="34"/>
        <end position="54"/>
    </location>
</feature>
<sequence length="96" mass="9844">MKHAVLKTIGICSATLFLTSSIYAAPASDPGAQQRMTSQQNMVAQAGQSGQATTLDGKVAKKGTKKATKKGKKSGKKPGKSAGKKRISKPKASAGQ</sequence>
<organism evidence="3 4">
    <name type="scientific">Tectimicrobiota bacterium</name>
    <dbReference type="NCBI Taxonomy" id="2528274"/>
    <lineage>
        <taxon>Bacteria</taxon>
        <taxon>Pseudomonadati</taxon>
        <taxon>Nitrospinota/Tectimicrobiota group</taxon>
        <taxon>Candidatus Tectimicrobiota</taxon>
    </lineage>
</organism>
<dbReference type="EMBL" id="JACQWF010000400">
    <property type="protein sequence ID" value="MBI4596522.1"/>
    <property type="molecule type" value="Genomic_DNA"/>
</dbReference>